<feature type="region of interest" description="Disordered" evidence="1">
    <location>
        <begin position="112"/>
        <end position="148"/>
    </location>
</feature>
<reference evidence="3" key="1">
    <citation type="submission" date="2021-02" db="EMBL/GenBank/DDBJ databases">
        <authorList>
            <person name="Dougan E. K."/>
            <person name="Rhodes N."/>
            <person name="Thang M."/>
            <person name="Chan C."/>
        </authorList>
    </citation>
    <scope>NUCLEOTIDE SEQUENCE</scope>
</reference>
<dbReference type="Proteomes" id="UP000654075">
    <property type="component" value="Unassembled WGS sequence"/>
</dbReference>
<dbReference type="AlphaFoldDB" id="A0A813G2C7"/>
<keyword evidence="2" id="KW-1133">Transmembrane helix</keyword>
<evidence type="ECO:0000256" key="1">
    <source>
        <dbReference type="SAM" id="MobiDB-lite"/>
    </source>
</evidence>
<protein>
    <submittedName>
        <fullName evidence="3">Uncharacterized protein</fullName>
    </submittedName>
</protein>
<evidence type="ECO:0000256" key="2">
    <source>
        <dbReference type="SAM" id="Phobius"/>
    </source>
</evidence>
<keyword evidence="4" id="KW-1185">Reference proteome</keyword>
<evidence type="ECO:0000313" key="3">
    <source>
        <dbReference type="EMBL" id="CAE8620232.1"/>
    </source>
</evidence>
<feature type="compositionally biased region" description="Low complexity" evidence="1">
    <location>
        <begin position="112"/>
        <end position="140"/>
    </location>
</feature>
<proteinExistence type="predicted"/>
<comment type="caution">
    <text evidence="3">The sequence shown here is derived from an EMBL/GenBank/DDBJ whole genome shotgun (WGS) entry which is preliminary data.</text>
</comment>
<keyword evidence="2" id="KW-0812">Transmembrane</keyword>
<feature type="transmembrane region" description="Helical" evidence="2">
    <location>
        <begin position="27"/>
        <end position="47"/>
    </location>
</feature>
<name>A0A813G2C7_POLGL</name>
<sequence>MVAEATAISSILLPVWAAYILASLRNAYYCCMFLLCSFVGVSFAMTMDVDDIAAMRMGWQNICFSTRKVREALGYGHSLRDYVSKEKCLRQTVAWGQDFWLNLQSEAVRNNNNKNKNHNTFLNNNHNNKNNKPQQQQEQQEQQEHFSRRDTGFEELAPKWSHGVKRGHLVVVSGRIQL</sequence>
<accession>A0A813G2C7</accession>
<evidence type="ECO:0000313" key="4">
    <source>
        <dbReference type="Proteomes" id="UP000654075"/>
    </source>
</evidence>
<organism evidence="3 4">
    <name type="scientific">Polarella glacialis</name>
    <name type="common">Dinoflagellate</name>
    <dbReference type="NCBI Taxonomy" id="89957"/>
    <lineage>
        <taxon>Eukaryota</taxon>
        <taxon>Sar</taxon>
        <taxon>Alveolata</taxon>
        <taxon>Dinophyceae</taxon>
        <taxon>Suessiales</taxon>
        <taxon>Suessiaceae</taxon>
        <taxon>Polarella</taxon>
    </lineage>
</organism>
<gene>
    <name evidence="3" type="ORF">PGLA1383_LOCUS37792</name>
</gene>
<keyword evidence="2" id="KW-0472">Membrane</keyword>
<dbReference type="EMBL" id="CAJNNV010027398">
    <property type="protein sequence ID" value="CAE8620232.1"/>
    <property type="molecule type" value="Genomic_DNA"/>
</dbReference>